<proteinExistence type="predicted"/>
<dbReference type="AlphaFoldDB" id="A0A0F9GPC9"/>
<protein>
    <submittedName>
        <fullName evidence="2">Uncharacterized protein</fullName>
    </submittedName>
</protein>
<gene>
    <name evidence="2" type="ORF">LCGC14_1885530</name>
    <name evidence="1" type="ORF">LCGC14_2103960</name>
</gene>
<evidence type="ECO:0000313" key="1">
    <source>
        <dbReference type="EMBL" id="KKL70534.1"/>
    </source>
</evidence>
<accession>A0A0F9GPC9</accession>
<organism evidence="2">
    <name type="scientific">marine sediment metagenome</name>
    <dbReference type="NCBI Taxonomy" id="412755"/>
    <lineage>
        <taxon>unclassified sequences</taxon>
        <taxon>metagenomes</taxon>
        <taxon>ecological metagenomes</taxon>
    </lineage>
</organism>
<reference evidence="2" key="1">
    <citation type="journal article" date="2015" name="Nature">
        <title>Complex archaea that bridge the gap between prokaryotes and eukaryotes.</title>
        <authorList>
            <person name="Spang A."/>
            <person name="Saw J.H."/>
            <person name="Jorgensen S.L."/>
            <person name="Zaremba-Niedzwiedzka K."/>
            <person name="Martijn J."/>
            <person name="Lind A.E."/>
            <person name="van Eijk R."/>
            <person name="Schleper C."/>
            <person name="Guy L."/>
            <person name="Ettema T.J."/>
        </authorList>
    </citation>
    <scope>NUCLEOTIDE SEQUENCE</scope>
</reference>
<sequence length="75" mass="8551">MTCQRCGAAGAELGECPFCHRQLCVECYDADQDYPCRLAPIVQRNEAIRALHMKVPEIAERFALSPRQVWRVLSE</sequence>
<name>A0A0F9GPC9_9ZZZZ</name>
<dbReference type="EMBL" id="LAZR01019490">
    <property type="protein sequence ID" value="KKL92351.1"/>
    <property type="molecule type" value="Genomic_DNA"/>
</dbReference>
<dbReference type="EMBL" id="LAZR01025868">
    <property type="protein sequence ID" value="KKL70534.1"/>
    <property type="molecule type" value="Genomic_DNA"/>
</dbReference>
<evidence type="ECO:0000313" key="2">
    <source>
        <dbReference type="EMBL" id="KKL92351.1"/>
    </source>
</evidence>
<comment type="caution">
    <text evidence="2">The sequence shown here is derived from an EMBL/GenBank/DDBJ whole genome shotgun (WGS) entry which is preliminary data.</text>
</comment>